<dbReference type="AlphaFoldDB" id="A0AAD6YZZ4"/>
<organism evidence="2 3">
    <name type="scientific">Mycena albidolilacea</name>
    <dbReference type="NCBI Taxonomy" id="1033008"/>
    <lineage>
        <taxon>Eukaryota</taxon>
        <taxon>Fungi</taxon>
        <taxon>Dikarya</taxon>
        <taxon>Basidiomycota</taxon>
        <taxon>Agaricomycotina</taxon>
        <taxon>Agaricomycetes</taxon>
        <taxon>Agaricomycetidae</taxon>
        <taxon>Agaricales</taxon>
        <taxon>Marasmiineae</taxon>
        <taxon>Mycenaceae</taxon>
        <taxon>Mycena</taxon>
    </lineage>
</organism>
<dbReference type="EMBL" id="JARIHO010000123">
    <property type="protein sequence ID" value="KAJ7301968.1"/>
    <property type="molecule type" value="Genomic_DNA"/>
</dbReference>
<gene>
    <name evidence="2" type="ORF">DFH08DRAFT_827072</name>
</gene>
<name>A0AAD6YZZ4_9AGAR</name>
<keyword evidence="3" id="KW-1185">Reference proteome</keyword>
<comment type="caution">
    <text evidence="2">The sequence shown here is derived from an EMBL/GenBank/DDBJ whole genome shotgun (WGS) entry which is preliminary data.</text>
</comment>
<reference evidence="2" key="1">
    <citation type="submission" date="2023-03" db="EMBL/GenBank/DDBJ databases">
        <title>Massive genome expansion in bonnet fungi (Mycena s.s.) driven by repeated elements and novel gene families across ecological guilds.</title>
        <authorList>
            <consortium name="Lawrence Berkeley National Laboratory"/>
            <person name="Harder C.B."/>
            <person name="Miyauchi S."/>
            <person name="Viragh M."/>
            <person name="Kuo A."/>
            <person name="Thoen E."/>
            <person name="Andreopoulos B."/>
            <person name="Lu D."/>
            <person name="Skrede I."/>
            <person name="Drula E."/>
            <person name="Henrissat B."/>
            <person name="Morin E."/>
            <person name="Kohler A."/>
            <person name="Barry K."/>
            <person name="LaButti K."/>
            <person name="Morin E."/>
            <person name="Salamov A."/>
            <person name="Lipzen A."/>
            <person name="Mereny Z."/>
            <person name="Hegedus B."/>
            <person name="Baldrian P."/>
            <person name="Stursova M."/>
            <person name="Weitz H."/>
            <person name="Taylor A."/>
            <person name="Grigoriev I.V."/>
            <person name="Nagy L.G."/>
            <person name="Martin F."/>
            <person name="Kauserud H."/>
        </authorList>
    </citation>
    <scope>NUCLEOTIDE SEQUENCE</scope>
    <source>
        <strain evidence="2">CBHHK002</strain>
    </source>
</reference>
<proteinExistence type="predicted"/>
<evidence type="ECO:0000313" key="3">
    <source>
        <dbReference type="Proteomes" id="UP001218218"/>
    </source>
</evidence>
<evidence type="ECO:0000313" key="2">
    <source>
        <dbReference type="EMBL" id="KAJ7301968.1"/>
    </source>
</evidence>
<accession>A0AAD6YZZ4</accession>
<dbReference type="Proteomes" id="UP001218218">
    <property type="component" value="Unassembled WGS sequence"/>
</dbReference>
<evidence type="ECO:0000256" key="1">
    <source>
        <dbReference type="SAM" id="MobiDB-lite"/>
    </source>
</evidence>
<feature type="region of interest" description="Disordered" evidence="1">
    <location>
        <begin position="111"/>
        <end position="132"/>
    </location>
</feature>
<protein>
    <submittedName>
        <fullName evidence="2">Uncharacterized protein</fullName>
    </submittedName>
</protein>
<feature type="compositionally biased region" description="Pro residues" evidence="1">
    <location>
        <begin position="115"/>
        <end position="130"/>
    </location>
</feature>
<sequence length="222" mass="24669">MSETAAGGHKFGNLTNCNPVPQAVRHVFWFSSTMSYNLRDPEQRAIAMDRFAAGIKPTMRPAHAVRRRRIERATELTRQRHEAKTIHRVHVEGTSAPKPAYDFLAKLRAPKSQTPQPPALSPSSPPPPSSIPQVFIKYTPYNNTDRQKIREKLYRAALLEPVAAQIVEVGATKRSRERAEVGPAPHGFEYVQVGESVFLTAIEGNGSMMYVGASDSIFVVYS</sequence>